<dbReference type="InterPro" id="IPR028082">
    <property type="entry name" value="Peripla_BP_I"/>
</dbReference>
<dbReference type="PANTHER" id="PTHR46847">
    <property type="entry name" value="D-ALLOSE-BINDING PERIPLASMIC PROTEIN-RELATED"/>
    <property type="match status" value="1"/>
</dbReference>
<dbReference type="GO" id="GO:0030313">
    <property type="term" value="C:cell envelope"/>
    <property type="evidence" value="ECO:0007669"/>
    <property type="project" value="UniProtKB-SubCell"/>
</dbReference>
<name>A0A6B3QUR4_STRTE</name>
<comment type="caution">
    <text evidence="5">The sequence shown here is derived from an EMBL/GenBank/DDBJ whole genome shotgun (WGS) entry which is preliminary data.</text>
</comment>
<comment type="similarity">
    <text evidence="2">Belongs to the bacterial solute-binding protein 2 family.</text>
</comment>
<dbReference type="GO" id="GO:0030246">
    <property type="term" value="F:carbohydrate binding"/>
    <property type="evidence" value="ECO:0007669"/>
    <property type="project" value="UniProtKB-ARBA"/>
</dbReference>
<evidence type="ECO:0000313" key="5">
    <source>
        <dbReference type="EMBL" id="NEV91759.1"/>
    </source>
</evidence>
<proteinExistence type="inferred from homology"/>
<comment type="subcellular location">
    <subcellularLocation>
        <location evidence="1">Cell envelope</location>
    </subcellularLocation>
</comment>
<dbReference type="PROSITE" id="PS51257">
    <property type="entry name" value="PROKAR_LIPOPROTEIN"/>
    <property type="match status" value="1"/>
</dbReference>
<gene>
    <name evidence="5" type="ORF">GUR47_34565</name>
</gene>
<accession>A0A6B3QUR4</accession>
<dbReference type="Pfam" id="PF13407">
    <property type="entry name" value="Peripla_BP_4"/>
    <property type="match status" value="1"/>
</dbReference>
<dbReference type="SUPFAM" id="SSF53822">
    <property type="entry name" value="Periplasmic binding protein-like I"/>
    <property type="match status" value="1"/>
</dbReference>
<dbReference type="InterPro" id="IPR025997">
    <property type="entry name" value="SBP_2_dom"/>
</dbReference>
<feature type="domain" description="Periplasmic binding protein" evidence="4">
    <location>
        <begin position="52"/>
        <end position="289"/>
    </location>
</feature>
<keyword evidence="3" id="KW-0732">Signal</keyword>
<protein>
    <submittedName>
        <fullName evidence="5">Sugar ABC transporter substrate-binding protein</fullName>
    </submittedName>
</protein>
<dbReference type="AlphaFoldDB" id="A0A6B3QUR4"/>
<evidence type="ECO:0000259" key="4">
    <source>
        <dbReference type="Pfam" id="PF13407"/>
    </source>
</evidence>
<evidence type="ECO:0000256" key="2">
    <source>
        <dbReference type="ARBA" id="ARBA00007639"/>
    </source>
</evidence>
<sequence length="320" mass="33601">MPTPARRRRTLPVLILGTGLLLSGCGLYSADSGSADDGPLTLGFVNGGDSRFHTCLQRSVEIAAKNNFARLVTANSRQDAATELSNIEDMIAREVDAIILQTVDTDALKRDIEKAAEADIPVFLTSVSTDPDDILGAVVVDLEAVGRLDAQWVADDAGGRDVQVAVVAGAPGAASDLLTDGFTKALPANAEVVAEQPGMFDADQAEEVAAGMARAHPGLDYAFVANEQMAFAARRAFDAAGADRVRIVTVNGTDEALDALKDGRFSATVSNSAGNTGELAVRNTIALLRDRTAKKIARTPIRLVTKDDADTAPLYCPADY</sequence>
<dbReference type="Gene3D" id="3.40.50.2300">
    <property type="match status" value="2"/>
</dbReference>
<dbReference type="CDD" id="cd01536">
    <property type="entry name" value="PBP1_ABC_sugar_binding-like"/>
    <property type="match status" value="1"/>
</dbReference>
<dbReference type="EMBL" id="JAAIFS010000010">
    <property type="protein sequence ID" value="NEV91759.1"/>
    <property type="molecule type" value="Genomic_DNA"/>
</dbReference>
<dbReference type="PANTHER" id="PTHR46847:SF1">
    <property type="entry name" value="D-ALLOSE-BINDING PERIPLASMIC PROTEIN-RELATED"/>
    <property type="match status" value="1"/>
</dbReference>
<evidence type="ECO:0000256" key="3">
    <source>
        <dbReference type="ARBA" id="ARBA00022729"/>
    </source>
</evidence>
<reference evidence="5" key="1">
    <citation type="journal article" date="2020" name="Microorganisms">
        <title>Isolation, Genomic and Metabolomic Characterization of Streptomyces tendae VITAKN with Quorum Sensing Inhibitory Activity from Southern India.</title>
        <authorList>
            <person name="Ishaque N.M."/>
            <person name="Burgsdorf I."/>
            <person name="Limlingan Malit J.J."/>
            <person name="Saha S."/>
            <person name="Teta R."/>
            <person name="Ewe D."/>
            <person name="Kannabiran K."/>
            <person name="Hrouzek P."/>
            <person name="Steindler L."/>
            <person name="Costantino V."/>
            <person name="Saurav K."/>
        </authorList>
    </citation>
    <scope>NUCLEOTIDE SEQUENCE</scope>
    <source>
        <strain evidence="5">VITAKN</strain>
    </source>
</reference>
<dbReference type="RefSeq" id="WP_161376752.1">
    <property type="nucleotide sequence ID" value="NZ_JAAIFS010000010.1"/>
</dbReference>
<evidence type="ECO:0000256" key="1">
    <source>
        <dbReference type="ARBA" id="ARBA00004196"/>
    </source>
</evidence>
<organism evidence="5">
    <name type="scientific">Streptomyces tendae</name>
    <dbReference type="NCBI Taxonomy" id="1932"/>
    <lineage>
        <taxon>Bacteria</taxon>
        <taxon>Bacillati</taxon>
        <taxon>Actinomycetota</taxon>
        <taxon>Actinomycetes</taxon>
        <taxon>Kitasatosporales</taxon>
        <taxon>Streptomycetaceae</taxon>
        <taxon>Streptomyces</taxon>
    </lineage>
</organism>